<sequence length="170" mass="19737">MFEVSHHQFHIKEWAENKESILSGLTVKQPENVPETAHAAKDTPLSNFWDDFDVNDWTDFLDLVAPYLQDIPRMHEITKAWFQTYKQYEYHSAHTHGAYGWSAIFYADYDHEVHVPTKFYSPFANIGGMVEDFSPNVKEGDLIVFPSMVLHESPINLSEKERTVISFNVV</sequence>
<proteinExistence type="predicted"/>
<evidence type="ECO:0000313" key="2">
    <source>
        <dbReference type="EMBL" id="AOO11916.1"/>
    </source>
</evidence>
<evidence type="ECO:0000313" key="1">
    <source>
        <dbReference type="EMBL" id="AMO43444.1"/>
    </source>
</evidence>
<evidence type="ECO:0000313" key="4">
    <source>
        <dbReference type="EMBL" id="AOO13083.1"/>
    </source>
</evidence>
<dbReference type="EMBL" id="KX349297">
    <property type="protein sequence ID" value="AOO13083.1"/>
    <property type="molecule type" value="Genomic_DNA"/>
</dbReference>
<name>A0A127KMZ3_9CAUD</name>
<dbReference type="InterPro" id="IPR012668">
    <property type="entry name" value="CHP02466"/>
</dbReference>
<reference evidence="1 7" key="2">
    <citation type="submission" date="2016-01" db="EMBL/GenBank/DDBJ databases">
        <title>The genomic content and context of auxiliary metabolic genes in marine cyanophages.</title>
        <authorList>
            <person name="Marston M.F."/>
            <person name="Martiny J.B.H."/>
            <person name="Crummett L.T."/>
        </authorList>
    </citation>
    <scope>NUCLEOTIDE SEQUENCE [LARGE SCALE GENOMIC DNA]</scope>
    <source>
        <strain evidence="1">W2_07_0710</strain>
    </source>
</reference>
<evidence type="ECO:0000313" key="6">
    <source>
        <dbReference type="Proteomes" id="UP000225402"/>
    </source>
</evidence>
<dbReference type="Proteomes" id="UP000225786">
    <property type="component" value="Segment"/>
</dbReference>
<dbReference type="Proteomes" id="UP000225478">
    <property type="component" value="Segment"/>
</dbReference>
<reference evidence="5 6" key="1">
    <citation type="journal article" date="2016" name="Environ. Microbiol.">
        <title>Genomic diversification of marine cyanophages into stable ecotypes.</title>
        <authorList>
            <person name="Marston M.F."/>
            <person name="Martiny J.B."/>
        </authorList>
    </citation>
    <scope>NUCLEOTIDE SEQUENCE [LARGE SCALE GENOMIC DNA]</scope>
    <source>
        <strain evidence="2">Np_05_0604</strain>
        <strain evidence="3">Sn_08_0709</strain>
        <strain evidence="4">W2_10_0709</strain>
    </source>
</reference>
<dbReference type="EMBL" id="KU594607">
    <property type="protein sequence ID" value="AMO43444.1"/>
    <property type="molecule type" value="Genomic_DNA"/>
</dbReference>
<organism evidence="1 7">
    <name type="scientific">Cyanophage S-RIM44</name>
    <dbReference type="NCBI Taxonomy" id="1278485"/>
    <lineage>
        <taxon>Viruses</taxon>
        <taxon>Duplodnaviria</taxon>
        <taxon>Heunggongvirae</taxon>
        <taxon>Uroviricota</taxon>
        <taxon>Caudoviricetes</taxon>
        <taxon>Pantevenvirales</taxon>
        <taxon>Kyanoviridae</taxon>
        <taxon>Vellamovirus</taxon>
        <taxon>Vellamovirus rhodeisland44</taxon>
    </lineage>
</organism>
<dbReference type="Proteomes" id="UP000225402">
    <property type="component" value="Segment"/>
</dbReference>
<dbReference type="Pfam" id="PF13759">
    <property type="entry name" value="2OG-FeII_Oxy_5"/>
    <property type="match status" value="1"/>
</dbReference>
<evidence type="ECO:0000313" key="3">
    <source>
        <dbReference type="EMBL" id="AOO12617.1"/>
    </source>
</evidence>
<accession>A0A127KMZ3</accession>
<dbReference type="Proteomes" id="UP000222561">
    <property type="component" value="Segment"/>
</dbReference>
<dbReference type="EMBL" id="KX349295">
    <property type="protein sequence ID" value="AOO12617.1"/>
    <property type="molecule type" value="Genomic_DNA"/>
</dbReference>
<dbReference type="Gene3D" id="2.60.120.620">
    <property type="entry name" value="q2cbj1_9rhob like domain"/>
    <property type="match status" value="1"/>
</dbReference>
<evidence type="ECO:0000313" key="5">
    <source>
        <dbReference type="Proteomes" id="UP000222561"/>
    </source>
</evidence>
<evidence type="ECO:0000313" key="7">
    <source>
        <dbReference type="Proteomes" id="UP000225786"/>
    </source>
</evidence>
<gene>
    <name evidence="2" type="ORF">Np050604_204</name>
    <name evidence="3" type="ORF">Sn080709_204</name>
    <name evidence="4" type="ORF">W2100709_205</name>
    <name evidence="1" type="ORF">W270710_204</name>
</gene>
<protein>
    <submittedName>
        <fullName evidence="1">Uncharacterized protein</fullName>
    </submittedName>
</protein>
<dbReference type="EMBL" id="KX349292">
    <property type="protein sequence ID" value="AOO11916.1"/>
    <property type="molecule type" value="Genomic_DNA"/>
</dbReference>